<sequence>MWAASTSLGYSIVNNDQFHNPSGSLQMVEFLSDNTGHGLASCPAHHLHRYDDVHFAHIDTYNHVHIHIDIYINVHNDHINYYNNNNYYYNNRMCSISSILVLVPLGTQQIRTAWDYAPLPPQCAIYQDSTINSKAWTYGVMQEYPRLLEIWIGTVGMARVDAANVKAWSRRISNIRAHQHKS</sequence>
<dbReference type="EMBL" id="LIAE01008837">
    <property type="protein sequence ID" value="PAV72258.1"/>
    <property type="molecule type" value="Genomic_DNA"/>
</dbReference>
<evidence type="ECO:0000313" key="2">
    <source>
        <dbReference type="Proteomes" id="UP000218231"/>
    </source>
</evidence>
<accession>A0A2A2KEF9</accession>
<keyword evidence="2" id="KW-1185">Reference proteome</keyword>
<evidence type="ECO:0000313" key="1">
    <source>
        <dbReference type="EMBL" id="PAV72258.1"/>
    </source>
</evidence>
<organism evidence="1 2">
    <name type="scientific">Diploscapter pachys</name>
    <dbReference type="NCBI Taxonomy" id="2018661"/>
    <lineage>
        <taxon>Eukaryota</taxon>
        <taxon>Metazoa</taxon>
        <taxon>Ecdysozoa</taxon>
        <taxon>Nematoda</taxon>
        <taxon>Chromadorea</taxon>
        <taxon>Rhabditida</taxon>
        <taxon>Rhabditina</taxon>
        <taxon>Rhabditomorpha</taxon>
        <taxon>Rhabditoidea</taxon>
        <taxon>Rhabditidae</taxon>
        <taxon>Diploscapter</taxon>
    </lineage>
</organism>
<reference evidence="1 2" key="1">
    <citation type="journal article" date="2017" name="Curr. Biol.">
        <title>Genome architecture and evolution of a unichromosomal asexual nematode.</title>
        <authorList>
            <person name="Fradin H."/>
            <person name="Zegar C."/>
            <person name="Gutwein M."/>
            <person name="Lucas J."/>
            <person name="Kovtun M."/>
            <person name="Corcoran D."/>
            <person name="Baugh L.R."/>
            <person name="Kiontke K."/>
            <person name="Gunsalus K."/>
            <person name="Fitch D.H."/>
            <person name="Piano F."/>
        </authorList>
    </citation>
    <scope>NUCLEOTIDE SEQUENCE [LARGE SCALE GENOMIC DNA]</scope>
    <source>
        <strain evidence="1">PF1309</strain>
    </source>
</reference>
<gene>
    <name evidence="1" type="ORF">WR25_00071</name>
</gene>
<comment type="caution">
    <text evidence="1">The sequence shown here is derived from an EMBL/GenBank/DDBJ whole genome shotgun (WGS) entry which is preliminary data.</text>
</comment>
<protein>
    <submittedName>
        <fullName evidence="1">Uncharacterized protein</fullName>
    </submittedName>
</protein>
<proteinExistence type="predicted"/>
<dbReference type="AlphaFoldDB" id="A0A2A2KEF9"/>
<dbReference type="Proteomes" id="UP000218231">
    <property type="component" value="Unassembled WGS sequence"/>
</dbReference>
<name>A0A2A2KEF9_9BILA</name>